<evidence type="ECO:0000313" key="4">
    <source>
        <dbReference type="Proteomes" id="UP000800096"/>
    </source>
</evidence>
<comment type="similarity">
    <text evidence="1">Belongs to the cycloisomerase 2 family.</text>
</comment>
<reference evidence="3" key="1">
    <citation type="journal article" date="2020" name="Stud. Mycol.">
        <title>101 Dothideomycetes genomes: a test case for predicting lifestyles and emergence of pathogens.</title>
        <authorList>
            <person name="Haridas S."/>
            <person name="Albert R."/>
            <person name="Binder M."/>
            <person name="Bloem J."/>
            <person name="Labutti K."/>
            <person name="Salamov A."/>
            <person name="Andreopoulos B."/>
            <person name="Baker S."/>
            <person name="Barry K."/>
            <person name="Bills G."/>
            <person name="Bluhm B."/>
            <person name="Cannon C."/>
            <person name="Castanera R."/>
            <person name="Culley D."/>
            <person name="Daum C."/>
            <person name="Ezra D."/>
            <person name="Gonzalez J."/>
            <person name="Henrissat B."/>
            <person name="Kuo A."/>
            <person name="Liang C."/>
            <person name="Lipzen A."/>
            <person name="Lutzoni F."/>
            <person name="Magnuson J."/>
            <person name="Mondo S."/>
            <person name="Nolan M."/>
            <person name="Ohm R."/>
            <person name="Pangilinan J."/>
            <person name="Park H.-J."/>
            <person name="Ramirez L."/>
            <person name="Alfaro M."/>
            <person name="Sun H."/>
            <person name="Tritt A."/>
            <person name="Yoshinaga Y."/>
            <person name="Zwiers L.-H."/>
            <person name="Turgeon B."/>
            <person name="Goodwin S."/>
            <person name="Spatafora J."/>
            <person name="Crous P."/>
            <person name="Grigoriev I."/>
        </authorList>
    </citation>
    <scope>NUCLEOTIDE SEQUENCE</scope>
    <source>
        <strain evidence="3">HMLAC05119</strain>
    </source>
</reference>
<proteinExistence type="inferred from homology"/>
<gene>
    <name evidence="3" type="ORF">BDU57DRAFT_456646</name>
</gene>
<dbReference type="SUPFAM" id="SSF51004">
    <property type="entry name" value="C-terminal (heme d1) domain of cytochrome cd1-nitrite reductase"/>
    <property type="match status" value="1"/>
</dbReference>
<dbReference type="InterPro" id="IPR011048">
    <property type="entry name" value="Haem_d1_sf"/>
</dbReference>
<evidence type="ECO:0000256" key="2">
    <source>
        <dbReference type="SAM" id="SignalP"/>
    </source>
</evidence>
<dbReference type="PANTHER" id="PTHR30344">
    <property type="entry name" value="6-PHOSPHOGLUCONOLACTONASE-RELATED"/>
    <property type="match status" value="1"/>
</dbReference>
<dbReference type="InterPro" id="IPR050282">
    <property type="entry name" value="Cycloisomerase_2"/>
</dbReference>
<evidence type="ECO:0000256" key="1">
    <source>
        <dbReference type="ARBA" id="ARBA00005564"/>
    </source>
</evidence>
<dbReference type="AlphaFoldDB" id="A0A6A5QHI8"/>
<dbReference type="InterPro" id="IPR019405">
    <property type="entry name" value="Lactonase_7-beta_prop"/>
</dbReference>
<sequence length="402" mass="42123">MKTVTLLFPLTQVLSTQAFQLLVSSYKSENTTVGALQTLEYSSGKNTSGLRITHTNTDCGSSPSWLELSSDGNTVTCINEGDPGSLTLLDVQCDGSLKMLSNTSTLGGPVSGSFFNNGSAIGLAHYGPVPGVSTFTITSNKTYIPLQNLTAPFANLSSVDPERQKTSHVHQALVDPTGQYMLFPDLGADLIHVYCINASTAQLSAHTPLKSEPGSGPRHAVFWQPTQPAANRTTYLFVVHELSNTIASYAVTYLSPSGLAFDPVDQVSTFGPTAAPRGAAAGEILISPDNAFVLASNRLAPLFHVPNPDPRNATALQSDSLVTFAPSATGSLRFVQLVASGGLGPRHFSLRGDGAMVAVANQGSASVVVYERDQGTGEIGREVVRASGVGAGGVTNVRWLRG</sequence>
<evidence type="ECO:0000313" key="3">
    <source>
        <dbReference type="EMBL" id="KAF1913547.1"/>
    </source>
</evidence>
<protein>
    <submittedName>
        <fullName evidence="3">Lactonase, 7-bladed beta-propeller-domain-containing protein</fullName>
    </submittedName>
</protein>
<dbReference type="EMBL" id="ML979138">
    <property type="protein sequence ID" value="KAF1913547.1"/>
    <property type="molecule type" value="Genomic_DNA"/>
</dbReference>
<accession>A0A6A5QHI8</accession>
<dbReference type="InterPro" id="IPR015943">
    <property type="entry name" value="WD40/YVTN_repeat-like_dom_sf"/>
</dbReference>
<dbReference type="OrthoDB" id="9972196at2759"/>
<dbReference type="PANTHER" id="PTHR30344:SF1">
    <property type="entry name" value="6-PHOSPHOGLUCONOLACTONASE"/>
    <property type="match status" value="1"/>
</dbReference>
<keyword evidence="2" id="KW-0732">Signal</keyword>
<dbReference type="GO" id="GO:0017057">
    <property type="term" value="F:6-phosphogluconolactonase activity"/>
    <property type="evidence" value="ECO:0007669"/>
    <property type="project" value="TreeGrafter"/>
</dbReference>
<feature type="chain" id="PRO_5025567793" evidence="2">
    <location>
        <begin position="19"/>
        <end position="402"/>
    </location>
</feature>
<keyword evidence="4" id="KW-1185">Reference proteome</keyword>
<name>A0A6A5QHI8_AMPQU</name>
<dbReference type="Proteomes" id="UP000800096">
    <property type="component" value="Unassembled WGS sequence"/>
</dbReference>
<dbReference type="Pfam" id="PF10282">
    <property type="entry name" value="Lactonase"/>
    <property type="match status" value="1"/>
</dbReference>
<organism evidence="3 4">
    <name type="scientific">Ampelomyces quisqualis</name>
    <name type="common">Powdery mildew agent</name>
    <dbReference type="NCBI Taxonomy" id="50730"/>
    <lineage>
        <taxon>Eukaryota</taxon>
        <taxon>Fungi</taxon>
        <taxon>Dikarya</taxon>
        <taxon>Ascomycota</taxon>
        <taxon>Pezizomycotina</taxon>
        <taxon>Dothideomycetes</taxon>
        <taxon>Pleosporomycetidae</taxon>
        <taxon>Pleosporales</taxon>
        <taxon>Pleosporineae</taxon>
        <taxon>Phaeosphaeriaceae</taxon>
        <taxon>Ampelomyces</taxon>
    </lineage>
</organism>
<dbReference type="Gene3D" id="2.130.10.10">
    <property type="entry name" value="YVTN repeat-like/Quinoprotein amine dehydrogenase"/>
    <property type="match status" value="1"/>
</dbReference>
<feature type="signal peptide" evidence="2">
    <location>
        <begin position="1"/>
        <end position="18"/>
    </location>
</feature>